<dbReference type="Pfam" id="PF12681">
    <property type="entry name" value="Glyoxalase_2"/>
    <property type="match status" value="1"/>
</dbReference>
<dbReference type="STRING" id="71451.RV07_GL003642"/>
<dbReference type="PATRIC" id="fig|1158601.3.peg.3469"/>
<evidence type="ECO:0000313" key="3">
    <source>
        <dbReference type="EMBL" id="EOT67156.1"/>
    </source>
</evidence>
<evidence type="ECO:0000259" key="1">
    <source>
        <dbReference type="Pfam" id="PF12681"/>
    </source>
</evidence>
<evidence type="ECO:0000313" key="5">
    <source>
        <dbReference type="Proteomes" id="UP000014148"/>
    </source>
</evidence>
<dbReference type="InterPro" id="IPR025870">
    <property type="entry name" value="Glyoxalase-like_dom"/>
</dbReference>
<dbReference type="eggNOG" id="COG0346">
    <property type="taxonomic scope" value="Bacteria"/>
</dbReference>
<dbReference type="Proteomes" id="UP000013783">
    <property type="component" value="Unassembled WGS sequence"/>
</dbReference>
<sequence length="159" mass="18132">MNYRGTLIAVKDIGKAQQFYHEVLELEVVMDAGEHVQLTEGMFLQTVESWGGFINRTSKDIVLENNAIELYFETEDMDAFIEKLAARKEIDFLHPVMEHSWGQRAVRFYDVDKHIIEVAESLTSVIKRFIDSGLTIEETAERMGGDVGYIKAALEQAND</sequence>
<keyword evidence="5" id="KW-1185">Reference proteome</keyword>
<accession>R2R186</accession>
<proteinExistence type="predicted"/>
<organism evidence="2 4">
    <name type="scientific">Enterococcus malodoratus ATCC 43197</name>
    <dbReference type="NCBI Taxonomy" id="1158601"/>
    <lineage>
        <taxon>Bacteria</taxon>
        <taxon>Bacillati</taxon>
        <taxon>Bacillota</taxon>
        <taxon>Bacilli</taxon>
        <taxon>Lactobacillales</taxon>
        <taxon>Enterococcaceae</taxon>
        <taxon>Enterococcus</taxon>
    </lineage>
</organism>
<dbReference type="GeneID" id="79785055"/>
<protein>
    <recommendedName>
        <fullName evidence="1">Glyoxalase-like domain-containing protein</fullName>
    </recommendedName>
</protein>
<dbReference type="SUPFAM" id="SSF54593">
    <property type="entry name" value="Glyoxalase/Bleomycin resistance protein/Dihydroxybiphenyl dioxygenase"/>
    <property type="match status" value="1"/>
</dbReference>
<dbReference type="InterPro" id="IPR029068">
    <property type="entry name" value="Glyas_Bleomycin-R_OHBP_Dase"/>
</dbReference>
<comment type="caution">
    <text evidence="2">The sequence shown here is derived from an EMBL/GenBank/DDBJ whole genome shotgun (WGS) entry which is preliminary data.</text>
</comment>
<dbReference type="EMBL" id="ASWA01000003">
    <property type="protein sequence ID" value="EOT67156.1"/>
    <property type="molecule type" value="Genomic_DNA"/>
</dbReference>
<dbReference type="Proteomes" id="UP000014148">
    <property type="component" value="Unassembled WGS sequence"/>
</dbReference>
<name>R2R186_9ENTE</name>
<feature type="domain" description="Glyoxalase-like" evidence="1">
    <location>
        <begin position="5"/>
        <end position="122"/>
    </location>
</feature>
<evidence type="ECO:0000313" key="4">
    <source>
        <dbReference type="Proteomes" id="UP000013783"/>
    </source>
</evidence>
<evidence type="ECO:0000313" key="2">
    <source>
        <dbReference type="EMBL" id="EOH74426.1"/>
    </source>
</evidence>
<dbReference type="Gene3D" id="3.10.180.10">
    <property type="entry name" value="2,3-Dihydroxybiphenyl 1,2-Dioxygenase, domain 1"/>
    <property type="match status" value="1"/>
</dbReference>
<dbReference type="RefSeq" id="WP_010742289.1">
    <property type="nucleotide sequence ID" value="NZ_KB946251.1"/>
</dbReference>
<dbReference type="EMBL" id="AJAK01000022">
    <property type="protein sequence ID" value="EOH74426.1"/>
    <property type="molecule type" value="Genomic_DNA"/>
</dbReference>
<dbReference type="AlphaFoldDB" id="R2R186"/>
<gene>
    <name evidence="3" type="ORF">I585_02677</name>
    <name evidence="2" type="ORF">UAI_03495</name>
</gene>
<dbReference type="OrthoDB" id="9815599at2"/>
<reference evidence="3 5" key="2">
    <citation type="submission" date="2013-03" db="EMBL/GenBank/DDBJ databases">
        <title>The Genome Sequence of Enterococcus malodoratus ATCC_43197 (PacBio/Illumina hybrid assembly).</title>
        <authorList>
            <consortium name="The Broad Institute Genomics Platform"/>
            <consortium name="The Broad Institute Genome Sequencing Center for Infectious Disease"/>
            <person name="Earl A."/>
            <person name="Russ C."/>
            <person name="Gilmore M."/>
            <person name="Surin D."/>
            <person name="Walker B."/>
            <person name="Young S."/>
            <person name="Zeng Q."/>
            <person name="Gargeya S."/>
            <person name="Fitzgerald M."/>
            <person name="Haas B."/>
            <person name="Abouelleil A."/>
            <person name="Allen A.W."/>
            <person name="Alvarado L."/>
            <person name="Arachchi H.M."/>
            <person name="Berlin A.M."/>
            <person name="Chapman S.B."/>
            <person name="Gainer-Dewar J."/>
            <person name="Goldberg J."/>
            <person name="Griggs A."/>
            <person name="Gujja S."/>
            <person name="Hansen M."/>
            <person name="Howarth C."/>
            <person name="Imamovic A."/>
            <person name="Ireland A."/>
            <person name="Larimer J."/>
            <person name="McCowan C."/>
            <person name="Murphy C."/>
            <person name="Pearson M."/>
            <person name="Poon T.W."/>
            <person name="Priest M."/>
            <person name="Roberts A."/>
            <person name="Saif S."/>
            <person name="Shea T."/>
            <person name="Sisk P."/>
            <person name="Sykes S."/>
            <person name="Wortman J."/>
            <person name="Nusbaum C."/>
            <person name="Birren B."/>
        </authorList>
    </citation>
    <scope>NUCLEOTIDE SEQUENCE [LARGE SCALE GENOMIC DNA]</scope>
    <source>
        <strain evidence="3 5">ATCC 43197</strain>
    </source>
</reference>
<reference evidence="2 4" key="1">
    <citation type="submission" date="2013-02" db="EMBL/GenBank/DDBJ databases">
        <title>The Genome Sequence of Enterococcus malodoratus ATCC_43197.</title>
        <authorList>
            <consortium name="The Broad Institute Genome Sequencing Platform"/>
            <consortium name="The Broad Institute Genome Sequencing Center for Infectious Disease"/>
            <person name="Earl A.M."/>
            <person name="Gilmore M.S."/>
            <person name="Lebreton F."/>
            <person name="Walker B."/>
            <person name="Young S.K."/>
            <person name="Zeng Q."/>
            <person name="Gargeya S."/>
            <person name="Fitzgerald M."/>
            <person name="Haas B."/>
            <person name="Abouelleil A."/>
            <person name="Alvarado L."/>
            <person name="Arachchi H.M."/>
            <person name="Berlin A.M."/>
            <person name="Chapman S.B."/>
            <person name="Dewar J."/>
            <person name="Goldberg J."/>
            <person name="Griggs A."/>
            <person name="Gujja S."/>
            <person name="Hansen M."/>
            <person name="Howarth C."/>
            <person name="Imamovic A."/>
            <person name="Larimer J."/>
            <person name="McCowan C."/>
            <person name="Murphy C."/>
            <person name="Neiman D."/>
            <person name="Pearson M."/>
            <person name="Priest M."/>
            <person name="Roberts A."/>
            <person name="Saif S."/>
            <person name="Shea T."/>
            <person name="Sisk P."/>
            <person name="Sykes S."/>
            <person name="Wortman J."/>
            <person name="Nusbaum C."/>
            <person name="Birren B."/>
        </authorList>
    </citation>
    <scope>NUCLEOTIDE SEQUENCE [LARGE SCALE GENOMIC DNA]</scope>
    <source>
        <strain evidence="2 4">ATCC 43197</strain>
    </source>
</reference>